<accession>A0ABP4VTK0</accession>
<gene>
    <name evidence="2" type="ORF">GCM10009681_00870</name>
</gene>
<dbReference type="InterPro" id="IPR025266">
    <property type="entry name" value="TerB_N"/>
</dbReference>
<comment type="caution">
    <text evidence="2">The sequence shown here is derived from an EMBL/GenBank/DDBJ whole genome shotgun (WGS) entry which is preliminary data.</text>
</comment>
<reference evidence="3" key="1">
    <citation type="journal article" date="2019" name="Int. J. Syst. Evol. Microbiol.">
        <title>The Global Catalogue of Microorganisms (GCM) 10K type strain sequencing project: providing services to taxonomists for standard genome sequencing and annotation.</title>
        <authorList>
            <consortium name="The Broad Institute Genomics Platform"/>
            <consortium name="The Broad Institute Genome Sequencing Center for Infectious Disease"/>
            <person name="Wu L."/>
            <person name="Ma J."/>
        </authorList>
    </citation>
    <scope>NUCLEOTIDE SEQUENCE [LARGE SCALE GENOMIC DNA]</scope>
    <source>
        <strain evidence="3">JCM 13249</strain>
    </source>
</reference>
<evidence type="ECO:0000313" key="2">
    <source>
        <dbReference type="EMBL" id="GAA1734522.1"/>
    </source>
</evidence>
<dbReference type="RefSeq" id="WP_344075471.1">
    <property type="nucleotide sequence ID" value="NZ_BAAALS010000001.1"/>
</dbReference>
<name>A0ABP4VTK0_9ACTN</name>
<proteinExistence type="predicted"/>
<dbReference type="EMBL" id="BAAALS010000001">
    <property type="protein sequence ID" value="GAA1734522.1"/>
    <property type="molecule type" value="Genomic_DNA"/>
</dbReference>
<organism evidence="2 3">
    <name type="scientific">Luedemannella helvata</name>
    <dbReference type="NCBI Taxonomy" id="349315"/>
    <lineage>
        <taxon>Bacteria</taxon>
        <taxon>Bacillati</taxon>
        <taxon>Actinomycetota</taxon>
        <taxon>Actinomycetes</taxon>
        <taxon>Micromonosporales</taxon>
        <taxon>Micromonosporaceae</taxon>
        <taxon>Luedemannella</taxon>
    </lineage>
</organism>
<keyword evidence="3" id="KW-1185">Reference proteome</keyword>
<feature type="domain" description="TerB N-terminal" evidence="1">
    <location>
        <begin position="24"/>
        <end position="213"/>
    </location>
</feature>
<sequence length="563" mass="59311">MSALPASPAPASQPWWLPAGSPPVAVSGYQLRGGLFYLGVGLRSVTGHGPEPALIDPTAEVRAPGAGKATGLSYAKLSPAGRGAYLQWLASGRQQPTAPGNVLLFISGLERRLLVDLRREGSEAEYAAIAAELARLRHVYAHHPAVDRHASGLLTIAQTLSAVRSDSLDPPAPADVAPPELPPALRVGVARFIAAGVGVPVDWAYSWHSHHPGRGWRAPATRCPDEFASLFGLRFKETFGADGMPINESAAELAVSYAPVSPGFGGQRVVVRTGLPDIAQMVTGPAALRMLADRAQAELEPYSRFLGTKPQARGTAEAFALLPAGVTRPSTPDLRRLTEWASAAFAEPASDFVLVARAQLATLLPTGAAPDLALALALDRRGLAIEPDARFTVDDMDERIVFRRTTPASARPGPGYLPAAALLRLAVTVGVTDLSGLQWQLGDSLALADIDRRRLHARGLLLMRQPPRVAGVVAALAGLDPRARGAAADLLIMLAGPAETALLARIFHLLGLDESDLHRRVRALGEYATDVATVRRRAAESTDLAARLLATPDGAAESERAAS</sequence>
<evidence type="ECO:0000313" key="3">
    <source>
        <dbReference type="Proteomes" id="UP001500655"/>
    </source>
</evidence>
<dbReference type="Pfam" id="PF13208">
    <property type="entry name" value="TerB_N"/>
    <property type="match status" value="1"/>
</dbReference>
<dbReference type="Proteomes" id="UP001500655">
    <property type="component" value="Unassembled WGS sequence"/>
</dbReference>
<protein>
    <recommendedName>
        <fullName evidence="1">TerB N-terminal domain-containing protein</fullName>
    </recommendedName>
</protein>
<evidence type="ECO:0000259" key="1">
    <source>
        <dbReference type="Pfam" id="PF13208"/>
    </source>
</evidence>